<protein>
    <submittedName>
        <fullName evidence="1">Uncharacterized protein</fullName>
    </submittedName>
</protein>
<organism evidence="1 2">
    <name type="scientific">Lentinula aff. lateritia</name>
    <dbReference type="NCBI Taxonomy" id="2804960"/>
    <lineage>
        <taxon>Eukaryota</taxon>
        <taxon>Fungi</taxon>
        <taxon>Dikarya</taxon>
        <taxon>Basidiomycota</taxon>
        <taxon>Agaricomycotina</taxon>
        <taxon>Agaricomycetes</taxon>
        <taxon>Agaricomycetidae</taxon>
        <taxon>Agaricales</taxon>
        <taxon>Marasmiineae</taxon>
        <taxon>Omphalotaceae</taxon>
        <taxon>Lentinula</taxon>
    </lineage>
</organism>
<comment type="caution">
    <text evidence="1">The sequence shown here is derived from an EMBL/GenBank/DDBJ whole genome shotgun (WGS) entry which is preliminary data.</text>
</comment>
<keyword evidence="2" id="KW-1185">Reference proteome</keyword>
<dbReference type="EMBL" id="MU796588">
    <property type="protein sequence ID" value="KAJ3803890.1"/>
    <property type="molecule type" value="Genomic_DNA"/>
</dbReference>
<reference evidence="1" key="1">
    <citation type="submission" date="2022-09" db="EMBL/GenBank/DDBJ databases">
        <title>A Global Phylogenomic Analysis of the Shiitake Genus Lentinula.</title>
        <authorList>
            <consortium name="DOE Joint Genome Institute"/>
            <person name="Sierra-Patev S."/>
            <person name="Min B."/>
            <person name="Naranjo-Ortiz M."/>
            <person name="Looney B."/>
            <person name="Konkel Z."/>
            <person name="Slot J.C."/>
            <person name="Sakamoto Y."/>
            <person name="Steenwyk J.L."/>
            <person name="Rokas A."/>
            <person name="Carro J."/>
            <person name="Camarero S."/>
            <person name="Ferreira P."/>
            <person name="Molpeceres G."/>
            <person name="Ruiz-Duenas F.J."/>
            <person name="Serrano A."/>
            <person name="Henrissat B."/>
            <person name="Drula E."/>
            <person name="Hughes K.W."/>
            <person name="Mata J.L."/>
            <person name="Ishikawa N.K."/>
            <person name="Vargas-Isla R."/>
            <person name="Ushijima S."/>
            <person name="Smith C.A."/>
            <person name="Ahrendt S."/>
            <person name="Andreopoulos W."/>
            <person name="He G."/>
            <person name="Labutti K."/>
            <person name="Lipzen A."/>
            <person name="Ng V."/>
            <person name="Riley R."/>
            <person name="Sandor L."/>
            <person name="Barry K."/>
            <person name="Martinez A.T."/>
            <person name="Xiao Y."/>
            <person name="Gibbons J.G."/>
            <person name="Terashima K."/>
            <person name="Grigoriev I.V."/>
            <person name="Hibbett D.S."/>
        </authorList>
    </citation>
    <scope>NUCLEOTIDE SEQUENCE</scope>
    <source>
        <strain evidence="1">TMI1499</strain>
    </source>
</reference>
<name>A0ACC1TGK8_9AGAR</name>
<accession>A0ACC1TGK8</accession>
<proteinExistence type="predicted"/>
<evidence type="ECO:0000313" key="1">
    <source>
        <dbReference type="EMBL" id="KAJ3803890.1"/>
    </source>
</evidence>
<gene>
    <name evidence="1" type="ORF">F5876DRAFT_84195</name>
</gene>
<sequence>MANGRGMTNAAFYLLSLQAHYLEALSIAFGLISSLARSSSPAIPPLQLGCY</sequence>
<evidence type="ECO:0000313" key="2">
    <source>
        <dbReference type="Proteomes" id="UP001163835"/>
    </source>
</evidence>
<dbReference type="Proteomes" id="UP001163835">
    <property type="component" value="Unassembled WGS sequence"/>
</dbReference>